<dbReference type="GO" id="GO:0070125">
    <property type="term" value="P:mitochondrial translational elongation"/>
    <property type="evidence" value="ECO:0007669"/>
    <property type="project" value="TreeGrafter"/>
</dbReference>
<evidence type="ECO:0000256" key="5">
    <source>
        <dbReference type="ARBA" id="ARBA00023128"/>
    </source>
</evidence>
<dbReference type="NCBIfam" id="TIGR00116">
    <property type="entry name" value="tsf"/>
    <property type="match status" value="1"/>
</dbReference>
<dbReference type="GO" id="GO:0003746">
    <property type="term" value="F:translation elongation factor activity"/>
    <property type="evidence" value="ECO:0007669"/>
    <property type="project" value="UniProtKB-UniRule"/>
</dbReference>
<keyword evidence="3 6" id="KW-0648">Protein biosynthesis</keyword>
<dbReference type="AlphaFoldDB" id="A0A1J1HPB4"/>
<comment type="subcellular location">
    <subcellularLocation>
        <location evidence="6">Mitochondrion</location>
    </subcellularLocation>
</comment>
<evidence type="ECO:0000256" key="4">
    <source>
        <dbReference type="ARBA" id="ARBA00022946"/>
    </source>
</evidence>
<organism evidence="9 10">
    <name type="scientific">Clunio marinus</name>
    <dbReference type="NCBI Taxonomy" id="568069"/>
    <lineage>
        <taxon>Eukaryota</taxon>
        <taxon>Metazoa</taxon>
        <taxon>Ecdysozoa</taxon>
        <taxon>Arthropoda</taxon>
        <taxon>Hexapoda</taxon>
        <taxon>Insecta</taxon>
        <taxon>Pterygota</taxon>
        <taxon>Neoptera</taxon>
        <taxon>Endopterygota</taxon>
        <taxon>Diptera</taxon>
        <taxon>Nematocera</taxon>
        <taxon>Chironomoidea</taxon>
        <taxon>Chironomidae</taxon>
        <taxon>Clunio</taxon>
    </lineage>
</organism>
<dbReference type="STRING" id="568069.A0A1J1HPB4"/>
<feature type="domain" description="Translation elongation factor EFTs/EF1B dimerisation" evidence="8">
    <location>
        <begin position="256"/>
        <end position="294"/>
    </location>
</feature>
<keyword evidence="4" id="KW-0809">Transit peptide</keyword>
<dbReference type="Pfam" id="PF00889">
    <property type="entry name" value="EF_TS"/>
    <property type="match status" value="2"/>
</dbReference>
<dbReference type="InterPro" id="IPR001816">
    <property type="entry name" value="Transl_elong_EFTs/EF1B"/>
</dbReference>
<evidence type="ECO:0000256" key="7">
    <source>
        <dbReference type="RuleBase" id="RU000642"/>
    </source>
</evidence>
<keyword evidence="5 6" id="KW-0496">Mitochondrion</keyword>
<dbReference type="CDD" id="cd14275">
    <property type="entry name" value="UBA_EF-Ts"/>
    <property type="match status" value="1"/>
</dbReference>
<dbReference type="InterPro" id="IPR009060">
    <property type="entry name" value="UBA-like_sf"/>
</dbReference>
<dbReference type="InterPro" id="IPR014039">
    <property type="entry name" value="Transl_elong_EFTs/EF1B_dimer"/>
</dbReference>
<dbReference type="InterPro" id="IPR018101">
    <property type="entry name" value="Transl_elong_Ts_CS"/>
</dbReference>
<evidence type="ECO:0000313" key="9">
    <source>
        <dbReference type="EMBL" id="CRK89896.1"/>
    </source>
</evidence>
<evidence type="ECO:0000259" key="8">
    <source>
        <dbReference type="Pfam" id="PF00889"/>
    </source>
</evidence>
<proteinExistence type="inferred from homology"/>
<gene>
    <name evidence="9" type="primary">putative Elongation factor Ts</name>
    <name evidence="9" type="ORF">CLUMA_CG003628</name>
</gene>
<accession>A0A1J1HPB4</accession>
<dbReference type="InterPro" id="IPR036402">
    <property type="entry name" value="EF-Ts_dimer_sf"/>
</dbReference>
<comment type="similarity">
    <text evidence="1 6 7">Belongs to the EF-Ts family.</text>
</comment>
<dbReference type="OrthoDB" id="277235at2759"/>
<sequence length="308" mass="34614">MYYKQFTRFFHVTRSVWGSTDKSALSALRKKTGYTFANCKKALELHENDLTKAEQWLKEQAQALGWSKATKLEGRATTQGLIGVLVQQHIGAMVEVNCETDFVARNENFQEFVGKASKACAHYISEVDNVNKITKIGLEGETLRNLKLEDGKTLNDHLALLIGTVGENASLKRAICYKSPESVRLSGYIHPTPDTPIEEGLLMLGKYGSIAAFNSNSEKTEEILNIHRKICQHIVGMNPLKIGDIEVDKPNEVKDEETCLIHQEFLLDPEVTIGQMLQEHNIKIIDFQRFECGEKIEYHEASQAAESS</sequence>
<dbReference type="EMBL" id="CVRI01000015">
    <property type="protein sequence ID" value="CRK89896.1"/>
    <property type="molecule type" value="Genomic_DNA"/>
</dbReference>
<dbReference type="Proteomes" id="UP000183832">
    <property type="component" value="Unassembled WGS sequence"/>
</dbReference>
<dbReference type="Gene3D" id="3.30.479.20">
    <property type="entry name" value="Elongation factor Ts, dimerisation domain"/>
    <property type="match status" value="2"/>
</dbReference>
<dbReference type="Gene3D" id="1.10.8.10">
    <property type="entry name" value="DNA helicase RuvA subunit, C-terminal domain"/>
    <property type="match status" value="1"/>
</dbReference>
<dbReference type="Pfam" id="PF25025">
    <property type="entry name" value="EF-Ts_N"/>
    <property type="match status" value="1"/>
</dbReference>
<reference evidence="9 10" key="1">
    <citation type="submission" date="2015-04" db="EMBL/GenBank/DDBJ databases">
        <authorList>
            <person name="Syromyatnikov M.Y."/>
            <person name="Popov V.N."/>
        </authorList>
    </citation>
    <scope>NUCLEOTIDE SEQUENCE [LARGE SCALE GENOMIC DNA]</scope>
</reference>
<feature type="domain" description="Translation elongation factor EFTs/EF1B dimerisation" evidence="8">
    <location>
        <begin position="91"/>
        <end position="249"/>
    </location>
</feature>
<protein>
    <recommendedName>
        <fullName evidence="6">Elongation factor Ts, mitochondrial</fullName>
        <shortName evidence="6">EF-Ts</shortName>
        <shortName evidence="6">EF-TsMt</shortName>
    </recommendedName>
</protein>
<dbReference type="HAMAP" id="MF_00050">
    <property type="entry name" value="EF_Ts"/>
    <property type="match status" value="1"/>
</dbReference>
<dbReference type="FunFam" id="1.10.8.10:FF:000031">
    <property type="entry name" value="Elongation factor Ts, mitochondrial"/>
    <property type="match status" value="1"/>
</dbReference>
<evidence type="ECO:0000256" key="2">
    <source>
        <dbReference type="ARBA" id="ARBA00022768"/>
    </source>
</evidence>
<evidence type="ECO:0000256" key="3">
    <source>
        <dbReference type="ARBA" id="ARBA00022917"/>
    </source>
</evidence>
<dbReference type="SUPFAM" id="SSF54713">
    <property type="entry name" value="Elongation factor Ts (EF-Ts), dimerisation domain"/>
    <property type="match status" value="2"/>
</dbReference>
<evidence type="ECO:0000256" key="6">
    <source>
        <dbReference type="HAMAP-Rule" id="MF_03135"/>
    </source>
</evidence>
<dbReference type="SUPFAM" id="SSF46934">
    <property type="entry name" value="UBA-like"/>
    <property type="match status" value="1"/>
</dbReference>
<keyword evidence="10" id="KW-1185">Reference proteome</keyword>
<dbReference type="PROSITE" id="PS01127">
    <property type="entry name" value="EF_TS_2"/>
    <property type="match status" value="1"/>
</dbReference>
<comment type="function">
    <text evidence="6 7">Associates with the EF-Tu.GDP complex and induces the exchange of GDP to GTP. It remains bound to the aminoacyl-tRNA.EF-Tu.GTP complex up to the GTP hydrolysis stage on the ribosome.</text>
</comment>
<name>A0A1J1HPB4_9DIPT</name>
<keyword evidence="2 6" id="KW-0251">Elongation factor</keyword>
<dbReference type="PANTHER" id="PTHR11741:SF0">
    <property type="entry name" value="ELONGATION FACTOR TS, MITOCHONDRIAL"/>
    <property type="match status" value="1"/>
</dbReference>
<evidence type="ECO:0000313" key="10">
    <source>
        <dbReference type="Proteomes" id="UP000183832"/>
    </source>
</evidence>
<dbReference type="PANTHER" id="PTHR11741">
    <property type="entry name" value="ELONGATION FACTOR TS"/>
    <property type="match status" value="1"/>
</dbReference>
<dbReference type="GO" id="GO:0005739">
    <property type="term" value="C:mitochondrion"/>
    <property type="evidence" value="ECO:0007669"/>
    <property type="project" value="UniProtKB-SubCell"/>
</dbReference>
<evidence type="ECO:0000256" key="1">
    <source>
        <dbReference type="ARBA" id="ARBA00005532"/>
    </source>
</evidence>